<evidence type="ECO:0000313" key="4">
    <source>
        <dbReference type="EMBL" id="OUE07379.1"/>
    </source>
</evidence>
<evidence type="ECO:0000256" key="1">
    <source>
        <dbReference type="SAM" id="MobiDB-lite"/>
    </source>
</evidence>
<reference evidence="4 5" key="1">
    <citation type="submission" date="2016-08" db="EMBL/GenBank/DDBJ databases">
        <title>Genome sequence of Clavibacter michiganensis spp. strain CASJ009.</title>
        <authorList>
            <person name="Thapa S.P."/>
            <person name="Coaker G."/>
        </authorList>
    </citation>
    <scope>NUCLEOTIDE SEQUENCE [LARGE SCALE GENOMIC DNA]</scope>
    <source>
        <strain evidence="4">CASJ009</strain>
    </source>
</reference>
<dbReference type="PANTHER" id="PTHR38436">
    <property type="entry name" value="POLYKETIDE CYCLASE SNOAL-LIKE DOMAIN"/>
    <property type="match status" value="1"/>
</dbReference>
<name>A0A251XQ17_9MICO</name>
<keyword evidence="2" id="KW-0732">Signal</keyword>
<comment type="caution">
    <text evidence="4">The sequence shown here is derived from an EMBL/GenBank/DDBJ whole genome shotgun (WGS) entry which is preliminary data.</text>
</comment>
<dbReference type="InterPro" id="IPR009959">
    <property type="entry name" value="Cyclase_SnoaL-like"/>
</dbReference>
<dbReference type="PANTHER" id="PTHR38436:SF1">
    <property type="entry name" value="ESTER CYCLASE"/>
    <property type="match status" value="1"/>
</dbReference>
<feature type="region of interest" description="Disordered" evidence="1">
    <location>
        <begin position="30"/>
        <end position="69"/>
    </location>
</feature>
<evidence type="ECO:0000259" key="3">
    <source>
        <dbReference type="Pfam" id="PF12680"/>
    </source>
</evidence>
<organism evidence="4 5">
    <name type="scientific">Clavibacter michiganensis</name>
    <dbReference type="NCBI Taxonomy" id="28447"/>
    <lineage>
        <taxon>Bacteria</taxon>
        <taxon>Bacillati</taxon>
        <taxon>Actinomycetota</taxon>
        <taxon>Actinomycetes</taxon>
        <taxon>Micrococcales</taxon>
        <taxon>Microbacteriaceae</taxon>
        <taxon>Clavibacter</taxon>
    </lineage>
</organism>
<feature type="signal peptide" evidence="2">
    <location>
        <begin position="1"/>
        <end position="35"/>
    </location>
</feature>
<feature type="chain" id="PRO_5013213663" evidence="2">
    <location>
        <begin position="36"/>
        <end position="327"/>
    </location>
</feature>
<dbReference type="PROSITE" id="PS51257">
    <property type="entry name" value="PROKAR_LIPOPROTEIN"/>
    <property type="match status" value="1"/>
</dbReference>
<dbReference type="GO" id="GO:0030638">
    <property type="term" value="P:polyketide metabolic process"/>
    <property type="evidence" value="ECO:0007669"/>
    <property type="project" value="InterPro"/>
</dbReference>
<feature type="domain" description="SnoaL-like" evidence="3">
    <location>
        <begin position="95"/>
        <end position="179"/>
    </location>
</feature>
<feature type="compositionally biased region" description="Low complexity" evidence="1">
    <location>
        <begin position="30"/>
        <end position="54"/>
    </location>
</feature>
<evidence type="ECO:0000256" key="2">
    <source>
        <dbReference type="SAM" id="SignalP"/>
    </source>
</evidence>
<dbReference type="EMBL" id="MDHJ01000001">
    <property type="protein sequence ID" value="OUE07379.1"/>
    <property type="molecule type" value="Genomic_DNA"/>
</dbReference>
<dbReference type="Gene3D" id="3.10.450.50">
    <property type="match status" value="2"/>
</dbReference>
<sequence length="327" mass="33244">MRVQRNPAPLIARGAAALAGVVVLAGCSAAGSTSATPGSTPDATSAVATTTPGTAGDGGTTADRGDSAAEARDADVIATLFATAFPDPGSAEAQAAARAAVSPDAVAHGAGAEAGPDGLLAEFAAAHQRVPGAQAVVKRTAADGDLVAVHWQVASDPADERTGEAAIDLFRLADGKVVERWSFDQAIPQGTPASGNVNTMFSDLYAGAPDAPRPTEEQEEAHRLLAVGAYDALFRDRDVSVLARSFDPAYLQHNPVAPNGTAALEQLFSGGVQFPAQQSVISLADGDLVWTFSQAVGAQAGDPFPAADVFRVDDGLIREHWDVVPAS</sequence>
<proteinExistence type="predicted"/>
<dbReference type="Proteomes" id="UP000195106">
    <property type="component" value="Unassembled WGS sequence"/>
</dbReference>
<dbReference type="InterPro" id="IPR032710">
    <property type="entry name" value="NTF2-like_dom_sf"/>
</dbReference>
<protein>
    <submittedName>
        <fullName evidence="4">SnoaL-like domain protein</fullName>
    </submittedName>
</protein>
<dbReference type="Pfam" id="PF12680">
    <property type="entry name" value="SnoaL_2"/>
    <property type="match status" value="2"/>
</dbReference>
<evidence type="ECO:0000313" key="5">
    <source>
        <dbReference type="Proteomes" id="UP000195106"/>
    </source>
</evidence>
<dbReference type="AlphaFoldDB" id="A0A251XQ17"/>
<dbReference type="InterPro" id="IPR037401">
    <property type="entry name" value="SnoaL-like"/>
</dbReference>
<feature type="domain" description="SnoaL-like" evidence="3">
    <location>
        <begin position="229"/>
        <end position="320"/>
    </location>
</feature>
<dbReference type="SUPFAM" id="SSF54427">
    <property type="entry name" value="NTF2-like"/>
    <property type="match status" value="2"/>
</dbReference>
<accession>A0A251XQ17</accession>
<gene>
    <name evidence="4" type="ORF">CMsap09_00425</name>
</gene>